<dbReference type="Pfam" id="PF03547">
    <property type="entry name" value="Mem_trans"/>
    <property type="match status" value="1"/>
</dbReference>
<evidence type="ECO:0000256" key="5">
    <source>
        <dbReference type="SAM" id="MobiDB-lite"/>
    </source>
</evidence>
<keyword evidence="4 6" id="KW-0472">Membrane</keyword>
<dbReference type="InterPro" id="IPR004776">
    <property type="entry name" value="Mem_transp_PIN-like"/>
</dbReference>
<feature type="transmembrane region" description="Helical" evidence="6">
    <location>
        <begin position="153"/>
        <end position="171"/>
    </location>
</feature>
<reference evidence="7" key="1">
    <citation type="submission" date="2022-01" db="EMBL/GenBank/DDBJ databases">
        <title>Comparative genomics reveals a dynamic genome evolution in the ectomycorrhizal milk-cap (Lactarius) mushrooms.</title>
        <authorList>
            <consortium name="DOE Joint Genome Institute"/>
            <person name="Lebreton A."/>
            <person name="Tang N."/>
            <person name="Kuo A."/>
            <person name="LaButti K."/>
            <person name="Drula E."/>
            <person name="Barry K."/>
            <person name="Clum A."/>
            <person name="Lipzen A."/>
            <person name="Mousain D."/>
            <person name="Ng V."/>
            <person name="Wang R."/>
            <person name="Wang X."/>
            <person name="Dai Y."/>
            <person name="Henrissat B."/>
            <person name="Grigoriev I.V."/>
            <person name="Guerin-Laguette A."/>
            <person name="Yu F."/>
            <person name="Martin F.M."/>
        </authorList>
    </citation>
    <scope>NUCLEOTIDE SEQUENCE</scope>
    <source>
        <strain evidence="7">QP</strain>
    </source>
</reference>
<dbReference type="PANTHER" id="PTHR31794:SF2">
    <property type="entry name" value="AUXIN EFFLUX TRANSPORTER FAMILY PROTEIN (EUROFUNG)"/>
    <property type="match status" value="1"/>
</dbReference>
<comment type="subcellular location">
    <subcellularLocation>
        <location evidence="1">Membrane</location>
        <topology evidence="1">Multi-pass membrane protein</topology>
    </subcellularLocation>
</comment>
<evidence type="ECO:0000256" key="1">
    <source>
        <dbReference type="ARBA" id="ARBA00004141"/>
    </source>
</evidence>
<sequence>MQSLAGTTEATPIWPLFQTVCSSITQVILVTISGYYLSRRGLLDKTTQKQLNIINVNFFTPCLLFSKVAFSLSPDKLRELWVIPIFFALVSGVSLVVAWLLGSLFRLDRTHRNFAMAAAMIMNSNSLPVALLQSLAVTVPGLQWDQDDTLDAIVGRAITYLLLCGTMGQFLRWSYGVHLLSKAVPPDETGPISPLLDDIRGRSQASRSFPGTFHTRPLSDTDVETTSASDSYLSPLDDGAPRPAWSRPPLTFVQRALRTGRSIWRNVTDFMTPPLWASVLSLVVALNQPLQNVLGVHLRPIRYAITQAGDCSIPLTLVVLGAYFHRPLDKSEFPPSEPNGQQKTSLVGRIRRIFRLGDTQLHAARAQNRAEGRTVFVSILARMVIAPALLLPLVVFGQLQGYPHVFRDLVLLLASPPALTLAQITQSTSDAFERLISRTIFWSYCLVAPPAMVGYALIAMLITRL</sequence>
<name>A0AAD4LJR2_9AGAM</name>
<feature type="region of interest" description="Disordered" evidence="5">
    <location>
        <begin position="206"/>
        <end position="233"/>
    </location>
</feature>
<feature type="transmembrane region" description="Helical" evidence="6">
    <location>
        <begin position="81"/>
        <end position="102"/>
    </location>
</feature>
<dbReference type="GO" id="GO:0055085">
    <property type="term" value="P:transmembrane transport"/>
    <property type="evidence" value="ECO:0007669"/>
    <property type="project" value="InterPro"/>
</dbReference>
<dbReference type="Proteomes" id="UP001201163">
    <property type="component" value="Unassembled WGS sequence"/>
</dbReference>
<keyword evidence="8" id="KW-1185">Reference proteome</keyword>
<feature type="transmembrane region" description="Helical" evidence="6">
    <location>
        <begin position="441"/>
        <end position="462"/>
    </location>
</feature>
<organism evidence="7 8">
    <name type="scientific">Lactarius akahatsu</name>
    <dbReference type="NCBI Taxonomy" id="416441"/>
    <lineage>
        <taxon>Eukaryota</taxon>
        <taxon>Fungi</taxon>
        <taxon>Dikarya</taxon>
        <taxon>Basidiomycota</taxon>
        <taxon>Agaricomycotina</taxon>
        <taxon>Agaricomycetes</taxon>
        <taxon>Russulales</taxon>
        <taxon>Russulaceae</taxon>
        <taxon>Lactarius</taxon>
    </lineage>
</organism>
<dbReference type="EMBL" id="JAKELL010000033">
    <property type="protein sequence ID" value="KAH8989969.1"/>
    <property type="molecule type" value="Genomic_DNA"/>
</dbReference>
<feature type="transmembrane region" description="Helical" evidence="6">
    <location>
        <begin position="16"/>
        <end position="38"/>
    </location>
</feature>
<dbReference type="AlphaFoldDB" id="A0AAD4LJR2"/>
<dbReference type="GO" id="GO:0005783">
    <property type="term" value="C:endoplasmic reticulum"/>
    <property type="evidence" value="ECO:0007669"/>
    <property type="project" value="TreeGrafter"/>
</dbReference>
<evidence type="ECO:0000256" key="2">
    <source>
        <dbReference type="ARBA" id="ARBA00022692"/>
    </source>
</evidence>
<feature type="transmembrane region" description="Helical" evidence="6">
    <location>
        <begin position="114"/>
        <end position="133"/>
    </location>
</feature>
<proteinExistence type="predicted"/>
<evidence type="ECO:0000256" key="6">
    <source>
        <dbReference type="SAM" id="Phobius"/>
    </source>
</evidence>
<evidence type="ECO:0000313" key="7">
    <source>
        <dbReference type="EMBL" id="KAH8989969.1"/>
    </source>
</evidence>
<evidence type="ECO:0000256" key="4">
    <source>
        <dbReference type="ARBA" id="ARBA00023136"/>
    </source>
</evidence>
<evidence type="ECO:0000313" key="8">
    <source>
        <dbReference type="Proteomes" id="UP001201163"/>
    </source>
</evidence>
<keyword evidence="2 6" id="KW-0812">Transmembrane</keyword>
<accession>A0AAD4LJR2</accession>
<dbReference type="GO" id="GO:0016020">
    <property type="term" value="C:membrane"/>
    <property type="evidence" value="ECO:0007669"/>
    <property type="project" value="UniProtKB-SubCell"/>
</dbReference>
<comment type="caution">
    <text evidence="7">The sequence shown here is derived from an EMBL/GenBank/DDBJ whole genome shotgun (WGS) entry which is preliminary data.</text>
</comment>
<gene>
    <name evidence="7" type="ORF">EDB92DRAFT_1935439</name>
</gene>
<protein>
    <submittedName>
        <fullName evidence="7">Auxin efflux carrier</fullName>
    </submittedName>
</protein>
<keyword evidence="3 6" id="KW-1133">Transmembrane helix</keyword>
<feature type="transmembrane region" description="Helical" evidence="6">
    <location>
        <begin position="375"/>
        <end position="399"/>
    </location>
</feature>
<evidence type="ECO:0000256" key="3">
    <source>
        <dbReference type="ARBA" id="ARBA00022989"/>
    </source>
</evidence>
<dbReference type="PANTHER" id="PTHR31794">
    <property type="entry name" value="AUXIN EFFLUX TRANSPORTER FAMILY PROTEIN (EUROFUNG)"/>
    <property type="match status" value="1"/>
</dbReference>
<feature type="transmembrane region" description="Helical" evidence="6">
    <location>
        <begin position="50"/>
        <end position="69"/>
    </location>
</feature>